<keyword evidence="3 4" id="KW-0732">Signal</keyword>
<dbReference type="Gene3D" id="3.40.190.170">
    <property type="entry name" value="Bacterial extracellular solute-binding protein, family 7"/>
    <property type="match status" value="1"/>
</dbReference>
<protein>
    <submittedName>
        <fullName evidence="5">Tripartite ATP-independent transporter solute receptor, DctP family</fullName>
    </submittedName>
</protein>
<dbReference type="InterPro" id="IPR038404">
    <property type="entry name" value="TRAP_DctP_sf"/>
</dbReference>
<dbReference type="GO" id="GO:0055085">
    <property type="term" value="P:transmembrane transport"/>
    <property type="evidence" value="ECO:0007669"/>
    <property type="project" value="InterPro"/>
</dbReference>
<dbReference type="InterPro" id="IPR018389">
    <property type="entry name" value="DctP_fam"/>
</dbReference>
<comment type="similarity">
    <text evidence="1">Belongs to the bacterial solute-binding protein 7 family.</text>
</comment>
<reference evidence="5 6" key="1">
    <citation type="submission" date="2016-10" db="EMBL/GenBank/DDBJ databases">
        <authorList>
            <person name="de Groot N.N."/>
        </authorList>
    </citation>
    <scope>NUCLEOTIDE SEQUENCE [LARGE SCALE GENOMIC DNA]</scope>
    <source>
        <strain evidence="5 6">CGMCC 1.9157</strain>
    </source>
</reference>
<evidence type="ECO:0000313" key="6">
    <source>
        <dbReference type="Proteomes" id="UP000199236"/>
    </source>
</evidence>
<keyword evidence="2" id="KW-0813">Transport</keyword>
<dbReference type="PIRSF" id="PIRSF006470">
    <property type="entry name" value="DctB"/>
    <property type="match status" value="1"/>
</dbReference>
<dbReference type="EMBL" id="FOVR01000001">
    <property type="protein sequence ID" value="SFN47490.1"/>
    <property type="molecule type" value="Genomic_DNA"/>
</dbReference>
<sequence>MKFKALVTCTAMALAMSANAAFAADYVMKIASGTPADPMALPASASLAIFEQKVELYTDGKVDVQVFPDGQLGDQLSGLQQVKSGELQGSELAMGVMSNLFPKITFTDLPYVMPDMAVAQKLYTRDNPVMKKILKELEEKTGVGILFFSPQAYRQISTANKPIHTVADLKGVKLRTMQVRPHIEMFNAAGAQATPVPWLEVYTSLQTGVVDGQENPLATIRAMNFHEVQKYITLDKHVHLVGAVTFNVEWFNSLPKDIQVAIMKAGNEAQAGAEALAPLKDIIDGKWLQDHGVEIYQPTAAEIEEFKKAFQPAAFAWFEKNVDGGAEVLKMVQDEITRIQDSYQDLVY</sequence>
<dbReference type="InterPro" id="IPR004682">
    <property type="entry name" value="TRAP_DctP"/>
</dbReference>
<evidence type="ECO:0000256" key="4">
    <source>
        <dbReference type="SAM" id="SignalP"/>
    </source>
</evidence>
<feature type="chain" id="PRO_5011641910" evidence="4">
    <location>
        <begin position="21"/>
        <end position="348"/>
    </location>
</feature>
<dbReference type="PANTHER" id="PTHR33376:SF7">
    <property type="entry name" value="C4-DICARBOXYLATE-BINDING PROTEIN DCTB"/>
    <property type="match status" value="1"/>
</dbReference>
<proteinExistence type="inferred from homology"/>
<feature type="signal peptide" evidence="4">
    <location>
        <begin position="1"/>
        <end position="20"/>
    </location>
</feature>
<dbReference type="STRING" id="655353.SAMN04488056_10124"/>
<dbReference type="AlphaFoldDB" id="A0A1I4ZC68"/>
<accession>A0A1I4ZC68</accession>
<evidence type="ECO:0000256" key="1">
    <source>
        <dbReference type="ARBA" id="ARBA00009023"/>
    </source>
</evidence>
<name>A0A1I4ZC68_9HYPH</name>
<organism evidence="5 6">
    <name type="scientific">Cohaesibacter marisflavi</name>
    <dbReference type="NCBI Taxonomy" id="655353"/>
    <lineage>
        <taxon>Bacteria</taxon>
        <taxon>Pseudomonadati</taxon>
        <taxon>Pseudomonadota</taxon>
        <taxon>Alphaproteobacteria</taxon>
        <taxon>Hyphomicrobiales</taxon>
        <taxon>Cohaesibacteraceae</taxon>
    </lineage>
</organism>
<gene>
    <name evidence="5" type="ORF">SAMN04488056_10124</name>
</gene>
<dbReference type="NCBIfam" id="NF037995">
    <property type="entry name" value="TRAP_S1"/>
    <property type="match status" value="1"/>
</dbReference>
<dbReference type="NCBIfam" id="TIGR00787">
    <property type="entry name" value="dctP"/>
    <property type="match status" value="1"/>
</dbReference>
<evidence type="ECO:0000313" key="5">
    <source>
        <dbReference type="EMBL" id="SFN47490.1"/>
    </source>
</evidence>
<dbReference type="Pfam" id="PF03480">
    <property type="entry name" value="DctP"/>
    <property type="match status" value="1"/>
</dbReference>
<keyword evidence="5" id="KW-0675">Receptor</keyword>
<evidence type="ECO:0000256" key="3">
    <source>
        <dbReference type="ARBA" id="ARBA00022729"/>
    </source>
</evidence>
<dbReference type="CDD" id="cd13603">
    <property type="entry name" value="PBP2_TRAP_Siap_TeaA_like"/>
    <property type="match status" value="1"/>
</dbReference>
<evidence type="ECO:0000256" key="2">
    <source>
        <dbReference type="ARBA" id="ARBA00022448"/>
    </source>
</evidence>
<dbReference type="GO" id="GO:0030288">
    <property type="term" value="C:outer membrane-bounded periplasmic space"/>
    <property type="evidence" value="ECO:0007669"/>
    <property type="project" value="InterPro"/>
</dbReference>
<keyword evidence="6" id="KW-1185">Reference proteome</keyword>
<dbReference type="Proteomes" id="UP000199236">
    <property type="component" value="Unassembled WGS sequence"/>
</dbReference>
<dbReference type="RefSeq" id="WP_175527842.1">
    <property type="nucleotide sequence ID" value="NZ_FOVR01000001.1"/>
</dbReference>
<dbReference type="PANTHER" id="PTHR33376">
    <property type="match status" value="1"/>
</dbReference>